<keyword evidence="3" id="KW-0175">Coiled coil</keyword>
<comment type="caution">
    <text evidence="5">The sequence shown here is derived from an EMBL/GenBank/DDBJ whole genome shotgun (WGS) entry which is preliminary data.</text>
</comment>
<dbReference type="Pfam" id="PF15458">
    <property type="entry name" value="NTR2"/>
    <property type="match status" value="1"/>
</dbReference>
<dbReference type="EMBL" id="JAPWDS010000001">
    <property type="protein sequence ID" value="KAJ5520780.1"/>
    <property type="molecule type" value="Genomic_DNA"/>
</dbReference>
<reference evidence="5" key="2">
    <citation type="journal article" date="2023" name="IMA Fungus">
        <title>Comparative genomic study of the Penicillium genus elucidates a diverse pangenome and 15 lateral gene transfer events.</title>
        <authorList>
            <person name="Petersen C."/>
            <person name="Sorensen T."/>
            <person name="Nielsen M.R."/>
            <person name="Sondergaard T.E."/>
            <person name="Sorensen J.L."/>
            <person name="Fitzpatrick D.A."/>
            <person name="Frisvad J.C."/>
            <person name="Nielsen K.L."/>
        </authorList>
    </citation>
    <scope>NUCLEOTIDE SEQUENCE</scope>
    <source>
        <strain evidence="5">IBT 29495</strain>
    </source>
</reference>
<name>A0A9X0CBU5_9EURO</name>
<dbReference type="GO" id="GO:0003677">
    <property type="term" value="F:DNA binding"/>
    <property type="evidence" value="ECO:0007669"/>
    <property type="project" value="InterPro"/>
</dbReference>
<feature type="region of interest" description="Disordered" evidence="4">
    <location>
        <begin position="237"/>
        <end position="305"/>
    </location>
</feature>
<reference evidence="5" key="1">
    <citation type="submission" date="2022-12" db="EMBL/GenBank/DDBJ databases">
        <authorList>
            <person name="Petersen C."/>
        </authorList>
    </citation>
    <scope>NUCLEOTIDE SEQUENCE</scope>
    <source>
        <strain evidence="5">IBT 29495</strain>
    </source>
</reference>
<protein>
    <recommendedName>
        <fullName evidence="7">Nineteen complex-related protein 2-domain-containing protein</fullName>
    </recommendedName>
</protein>
<evidence type="ECO:0000256" key="1">
    <source>
        <dbReference type="ARBA" id="ARBA00004123"/>
    </source>
</evidence>
<feature type="region of interest" description="Disordered" evidence="4">
    <location>
        <begin position="368"/>
        <end position="419"/>
    </location>
</feature>
<keyword evidence="2" id="KW-0539">Nucleus</keyword>
<dbReference type="OrthoDB" id="429427at2759"/>
<dbReference type="InterPro" id="IPR028211">
    <property type="entry name" value="Ntr2"/>
</dbReference>
<feature type="compositionally biased region" description="Basic and acidic residues" evidence="4">
    <location>
        <begin position="237"/>
        <end position="256"/>
    </location>
</feature>
<keyword evidence="6" id="KW-1185">Reference proteome</keyword>
<evidence type="ECO:0000313" key="5">
    <source>
        <dbReference type="EMBL" id="KAJ5520780.1"/>
    </source>
</evidence>
<organism evidence="5 6">
    <name type="scientific">Penicillium fimorum</name>
    <dbReference type="NCBI Taxonomy" id="1882269"/>
    <lineage>
        <taxon>Eukaryota</taxon>
        <taxon>Fungi</taxon>
        <taxon>Dikarya</taxon>
        <taxon>Ascomycota</taxon>
        <taxon>Pezizomycotina</taxon>
        <taxon>Eurotiomycetes</taxon>
        <taxon>Eurotiomycetidae</taxon>
        <taxon>Eurotiales</taxon>
        <taxon>Aspergillaceae</taxon>
        <taxon>Penicillium</taxon>
    </lineage>
</organism>
<dbReference type="AlphaFoldDB" id="A0A9X0CBU5"/>
<feature type="coiled-coil region" evidence="3">
    <location>
        <begin position="319"/>
        <end position="367"/>
    </location>
</feature>
<gene>
    <name evidence="5" type="ORF">N7463_001233</name>
</gene>
<feature type="compositionally biased region" description="Basic and acidic residues" evidence="4">
    <location>
        <begin position="103"/>
        <end position="119"/>
    </location>
</feature>
<sequence>MSSRFANRRKPRKVGGDEEEDGGTAPDIRLPSSKLTWRFAEPVVKRPAASKPKQKSKLQLSFGPGASMNDGDEKSEVVLPKRLGLGRKAIERSASQIPPVGQDPDRPTYSHDYLKELRDSTPSTPKTNTDDETSKAVDVAAKFGEIMTVPGQAHIPSEAEIREKKARRARLAMEHAAEDDGFISLDAHDAAHVDDWDAVVRGDKDIKEAENTRLIRDDEDFAEGFEAFTEDGKMALGRKAEREKKRKDREAMRDLIEDAEGISDEDDSDMEEKAAYEAAQVHAAMGRGKSSGIDRPKTPPKVTSLPRLASSFERLRMSLASMEDAKTQMISRMEELRKEKADIAIREVEIQAMIKEAGDNYERLKKEAGVGPTAKLDASSGALEKPRGLESIGAPVPIPMPIRDSSMAYSSDSSFDDSS</sequence>
<dbReference type="Proteomes" id="UP001149954">
    <property type="component" value="Unassembled WGS sequence"/>
</dbReference>
<evidence type="ECO:0000256" key="3">
    <source>
        <dbReference type="SAM" id="Coils"/>
    </source>
</evidence>
<feature type="region of interest" description="Disordered" evidence="4">
    <location>
        <begin position="1"/>
        <end position="135"/>
    </location>
</feature>
<evidence type="ECO:0000256" key="4">
    <source>
        <dbReference type="SAM" id="MobiDB-lite"/>
    </source>
</evidence>
<evidence type="ECO:0000256" key="2">
    <source>
        <dbReference type="ARBA" id="ARBA00023242"/>
    </source>
</evidence>
<dbReference type="GO" id="GO:0071008">
    <property type="term" value="C:U2-type post-mRNA release spliceosomal complex"/>
    <property type="evidence" value="ECO:0007669"/>
    <property type="project" value="InterPro"/>
</dbReference>
<accession>A0A9X0CBU5</accession>
<feature type="compositionally biased region" description="Low complexity" evidence="4">
    <location>
        <begin position="404"/>
        <end position="413"/>
    </location>
</feature>
<dbReference type="PANTHER" id="PTHR12214:SF0">
    <property type="entry name" value="LD29489P"/>
    <property type="match status" value="1"/>
</dbReference>
<dbReference type="InterPro" id="IPR012890">
    <property type="entry name" value="GCFC2-like"/>
</dbReference>
<evidence type="ECO:0000313" key="6">
    <source>
        <dbReference type="Proteomes" id="UP001149954"/>
    </source>
</evidence>
<dbReference type="PANTHER" id="PTHR12214">
    <property type="entry name" value="GC-RICH SEQUENCE DNA-BINDING FACTOR"/>
    <property type="match status" value="1"/>
</dbReference>
<feature type="compositionally biased region" description="Basic residues" evidence="4">
    <location>
        <begin position="1"/>
        <end position="13"/>
    </location>
</feature>
<comment type="subcellular location">
    <subcellularLocation>
        <location evidence="1">Nucleus</location>
    </subcellularLocation>
</comment>
<feature type="compositionally biased region" description="Acidic residues" evidence="4">
    <location>
        <begin position="257"/>
        <end position="270"/>
    </location>
</feature>
<dbReference type="GO" id="GO:0000390">
    <property type="term" value="P:spliceosomal complex disassembly"/>
    <property type="evidence" value="ECO:0007669"/>
    <property type="project" value="InterPro"/>
</dbReference>
<proteinExistence type="predicted"/>
<evidence type="ECO:0008006" key="7">
    <source>
        <dbReference type="Google" id="ProtNLM"/>
    </source>
</evidence>